<feature type="region of interest" description="Disordered" evidence="17">
    <location>
        <begin position="457"/>
        <end position="507"/>
    </location>
</feature>
<dbReference type="PANTHER" id="PTHR45686:SF1">
    <property type="entry name" value="ADP-RIBOSYLATION FACTOR GTPASE-ACTIVATING PROTEIN 3"/>
    <property type="match status" value="1"/>
</dbReference>
<reference evidence="19" key="2">
    <citation type="submission" date="2025-09" db="UniProtKB">
        <authorList>
            <consortium name="Ensembl"/>
        </authorList>
    </citation>
    <scope>IDENTIFICATION</scope>
</reference>
<evidence type="ECO:0000256" key="9">
    <source>
        <dbReference type="ARBA" id="ARBA00022833"/>
    </source>
</evidence>
<evidence type="ECO:0000256" key="2">
    <source>
        <dbReference type="ARBA" id="ARBA00004496"/>
    </source>
</evidence>
<evidence type="ECO:0000256" key="4">
    <source>
        <dbReference type="ARBA" id="ARBA00022468"/>
    </source>
</evidence>
<keyword evidence="5" id="KW-0963">Cytoplasm</keyword>
<dbReference type="GeneID" id="102014037"/>
<proteinExistence type="predicted"/>
<dbReference type="GO" id="GO:0005829">
    <property type="term" value="C:cytosol"/>
    <property type="evidence" value="ECO:0007669"/>
    <property type="project" value="Ensembl"/>
</dbReference>
<evidence type="ECO:0000256" key="17">
    <source>
        <dbReference type="SAM" id="MobiDB-lite"/>
    </source>
</evidence>
<dbReference type="SMART" id="SM00105">
    <property type="entry name" value="ArfGap"/>
    <property type="match status" value="1"/>
</dbReference>
<keyword evidence="6" id="KW-0597">Phosphoprotein</keyword>
<protein>
    <recommendedName>
        <fullName evidence="15">ADP-ribosylation factor GTPase-activating protein 3</fullName>
    </recommendedName>
</protein>
<dbReference type="GO" id="GO:0048205">
    <property type="term" value="P:COPI coating of Golgi vesicle"/>
    <property type="evidence" value="ECO:0007669"/>
    <property type="project" value="TreeGrafter"/>
</dbReference>
<keyword evidence="11" id="KW-0653">Protein transport</keyword>
<evidence type="ECO:0000256" key="1">
    <source>
        <dbReference type="ARBA" id="ARBA00004255"/>
    </source>
</evidence>
<dbReference type="GO" id="GO:0009306">
    <property type="term" value="P:protein secretion"/>
    <property type="evidence" value="ECO:0007669"/>
    <property type="project" value="Ensembl"/>
</dbReference>
<reference evidence="19" key="1">
    <citation type="submission" date="2025-08" db="UniProtKB">
        <authorList>
            <consortium name="Ensembl"/>
        </authorList>
    </citation>
    <scope>IDENTIFICATION</scope>
</reference>
<evidence type="ECO:0000256" key="10">
    <source>
        <dbReference type="ARBA" id="ARBA00022892"/>
    </source>
</evidence>
<feature type="domain" description="Arf-GAP" evidence="18">
    <location>
        <begin position="100"/>
        <end position="217"/>
    </location>
</feature>
<gene>
    <name evidence="19" type="primary">ARFGAP3</name>
</gene>
<feature type="compositionally biased region" description="Basic and acidic residues" evidence="17">
    <location>
        <begin position="465"/>
        <end position="479"/>
    </location>
</feature>
<dbReference type="FunFam" id="1.10.220.150:FF:000004">
    <property type="entry name" value="Putative ADP-ribosylation factor GTPase-activating protein 2"/>
    <property type="match status" value="1"/>
</dbReference>
<dbReference type="GO" id="GO:0005096">
    <property type="term" value="F:GTPase activator activity"/>
    <property type="evidence" value="ECO:0007669"/>
    <property type="project" value="UniProtKB-KW"/>
</dbReference>
<keyword evidence="9" id="KW-0862">Zinc</keyword>
<dbReference type="OrthoDB" id="983479at2759"/>
<keyword evidence="8 16" id="KW-0863">Zinc-finger</keyword>
<evidence type="ECO:0000256" key="11">
    <source>
        <dbReference type="ARBA" id="ARBA00022927"/>
    </source>
</evidence>
<keyword evidence="13" id="KW-0472">Membrane</keyword>
<evidence type="ECO:0000256" key="12">
    <source>
        <dbReference type="ARBA" id="ARBA00023034"/>
    </source>
</evidence>
<dbReference type="RefSeq" id="XP_005379485.1">
    <property type="nucleotide sequence ID" value="XM_005379428.2"/>
</dbReference>
<dbReference type="Proteomes" id="UP000694398">
    <property type="component" value="Unassembled WGS sequence"/>
</dbReference>
<feature type="compositionally biased region" description="Polar residues" evidence="17">
    <location>
        <begin position="245"/>
        <end position="260"/>
    </location>
</feature>
<evidence type="ECO:0000313" key="19">
    <source>
        <dbReference type="Ensembl" id="ENSCLAP00000023718.1"/>
    </source>
</evidence>
<evidence type="ECO:0000313" key="20">
    <source>
        <dbReference type="Proteomes" id="UP000694398"/>
    </source>
</evidence>
<accession>A0A8C2W1T5</accession>
<dbReference type="InterPro" id="IPR001164">
    <property type="entry name" value="ArfGAP_dom"/>
</dbReference>
<keyword evidence="4" id="KW-0343">GTPase activation</keyword>
<dbReference type="PANTHER" id="PTHR45686">
    <property type="entry name" value="ADP-RIBOSYLATION FACTOR GTPASE ACTIVATING PROTEIN 3, ISOFORM H-RELATED"/>
    <property type="match status" value="1"/>
</dbReference>
<dbReference type="CDD" id="cd09028">
    <property type="entry name" value="ArfGap_ArfGap3"/>
    <property type="match status" value="1"/>
</dbReference>
<dbReference type="AlphaFoldDB" id="A0A8C2W1T5"/>
<keyword evidence="12" id="KW-0333">Golgi apparatus</keyword>
<dbReference type="CTD" id="26286"/>
<dbReference type="GO" id="GO:0000139">
    <property type="term" value="C:Golgi membrane"/>
    <property type="evidence" value="ECO:0007669"/>
    <property type="project" value="UniProtKB-SubCell"/>
</dbReference>
<evidence type="ECO:0000256" key="6">
    <source>
        <dbReference type="ARBA" id="ARBA00022553"/>
    </source>
</evidence>
<evidence type="ECO:0000256" key="14">
    <source>
        <dbReference type="ARBA" id="ARBA00037105"/>
    </source>
</evidence>
<organism evidence="19 20">
    <name type="scientific">Chinchilla lanigera</name>
    <name type="common">Long-tailed chinchilla</name>
    <name type="synonym">Chinchilla villidera</name>
    <dbReference type="NCBI Taxonomy" id="34839"/>
    <lineage>
        <taxon>Eukaryota</taxon>
        <taxon>Metazoa</taxon>
        <taxon>Chordata</taxon>
        <taxon>Craniata</taxon>
        <taxon>Vertebrata</taxon>
        <taxon>Euteleostomi</taxon>
        <taxon>Mammalia</taxon>
        <taxon>Eutheria</taxon>
        <taxon>Euarchontoglires</taxon>
        <taxon>Glires</taxon>
        <taxon>Rodentia</taxon>
        <taxon>Hystricomorpha</taxon>
        <taxon>Chinchillidae</taxon>
        <taxon>Chinchilla</taxon>
    </lineage>
</organism>
<sequence length="606" mass="66053">MREHCARACHPEGGALVGRGQRGEERELRGRRTTRASRMWAELGRGGAWVGGALGRHERLRPFGLSRPSPEGDRFSALSLVSWPWGTSVTMGDPSKQDILTIFKRLRSVPTNKVCFDCGAKNPSWASITYGVFLCIDCSGSHRSLGVHLSFIRSTELDSNWSWFQLRCMQVGGNANASSFFHQHGCATNDTNAKYNSRAAQLYREKVKSLASQAARKHGTDLWLDSCVLPPSSPPPKEEDFFASHVSSEVSGPAQVSAQPEPSPLTPRVMGAAPGDDKGDPKQGPSVEALSAPAKSASEVSSIIKKKPNQAKRGLGAKKGSLGAQKLANTSFTEIEKQAQAVDRRKEQEDLLARAAPKEESPVLSLQFAYKNLGIQTKDGKTNMSGQKKAEAERLGMGLGNCRSGISHSVTSDMQTIEQESPTLAKPRKKYQEDSDDSYLASSSRYFDDPVELRSSPFADWDEGSDSHWRKDSGRDAEAAGRTSSTSDRPAARRKSDYASAENTEEAQRKFGNVKAISSDMYFGRHAQADYETRARLERLSTSSAISSADLFEEQRKQPAGNYTLSSVLPNAPDMAQFKQGVRSVAGKLSVFANGVVTSIQDRYGS</sequence>
<keyword evidence="7" id="KW-0479">Metal-binding</keyword>
<comment type="function">
    <text evidence="14">GTPase-activating protein (GAP) for ADP ribosylation factor 1 (ARF1). Hydrolysis of ARF1-bound GTP may lead to dissociation of coatomer from Golgi-derived membranes to allow fusion with target membranes.</text>
</comment>
<dbReference type="Gene3D" id="1.10.220.150">
    <property type="entry name" value="Arf GTPase activating protein"/>
    <property type="match status" value="1"/>
</dbReference>
<dbReference type="Ensembl" id="ENSCLAT00000023944.1">
    <property type="protein sequence ID" value="ENSCLAP00000023718.1"/>
    <property type="gene ID" value="ENSCLAG00000016273.1"/>
</dbReference>
<dbReference type="GO" id="GO:0008270">
    <property type="term" value="F:zinc ion binding"/>
    <property type="evidence" value="ECO:0007669"/>
    <property type="project" value="UniProtKB-KW"/>
</dbReference>
<feature type="region of interest" description="Disordered" evidence="17">
    <location>
        <begin position="398"/>
        <end position="443"/>
    </location>
</feature>
<keyword evidence="3" id="KW-0813">Transport</keyword>
<keyword evidence="10" id="KW-0931">ER-Golgi transport</keyword>
<evidence type="ECO:0000256" key="8">
    <source>
        <dbReference type="ARBA" id="ARBA00022771"/>
    </source>
</evidence>
<dbReference type="Pfam" id="PF01412">
    <property type="entry name" value="ArfGap"/>
    <property type="match status" value="1"/>
</dbReference>
<dbReference type="InterPro" id="IPR037278">
    <property type="entry name" value="ARFGAP/RecO"/>
</dbReference>
<evidence type="ECO:0000256" key="15">
    <source>
        <dbReference type="ARBA" id="ARBA00039243"/>
    </source>
</evidence>
<evidence type="ECO:0000256" key="3">
    <source>
        <dbReference type="ARBA" id="ARBA00022448"/>
    </source>
</evidence>
<evidence type="ECO:0000256" key="5">
    <source>
        <dbReference type="ARBA" id="ARBA00022490"/>
    </source>
</evidence>
<evidence type="ECO:0000256" key="16">
    <source>
        <dbReference type="PROSITE-ProRule" id="PRU00288"/>
    </source>
</evidence>
<evidence type="ECO:0000256" key="7">
    <source>
        <dbReference type="ARBA" id="ARBA00022723"/>
    </source>
</evidence>
<dbReference type="OMA" id="ENGPSKV"/>
<feature type="compositionally biased region" description="Polar residues" evidence="17">
    <location>
        <begin position="404"/>
        <end position="422"/>
    </location>
</feature>
<dbReference type="SUPFAM" id="SSF57863">
    <property type="entry name" value="ArfGap/RecO-like zinc finger"/>
    <property type="match status" value="1"/>
</dbReference>
<dbReference type="PROSITE" id="PS50115">
    <property type="entry name" value="ARFGAP"/>
    <property type="match status" value="1"/>
</dbReference>
<name>A0A8C2W1T5_CHILA</name>
<comment type="subcellular location">
    <subcellularLocation>
        <location evidence="2">Cytoplasm</location>
    </subcellularLocation>
    <subcellularLocation>
        <location evidence="1">Golgi apparatus membrane</location>
        <topology evidence="1">Peripheral membrane protein</topology>
        <orientation evidence="1">Cytoplasmic side</orientation>
    </subcellularLocation>
</comment>
<feature type="region of interest" description="Disordered" evidence="17">
    <location>
        <begin position="245"/>
        <end position="301"/>
    </location>
</feature>
<keyword evidence="20" id="KW-1185">Reference proteome</keyword>
<evidence type="ECO:0000259" key="18">
    <source>
        <dbReference type="PROSITE" id="PS50115"/>
    </source>
</evidence>
<evidence type="ECO:0000256" key="13">
    <source>
        <dbReference type="ARBA" id="ARBA00023136"/>
    </source>
</evidence>
<dbReference type="PRINTS" id="PR00405">
    <property type="entry name" value="REVINTRACTNG"/>
</dbReference>
<dbReference type="GeneTree" id="ENSGT00940000158466"/>
<dbReference type="InterPro" id="IPR038508">
    <property type="entry name" value="ArfGAP_dom_sf"/>
</dbReference>